<dbReference type="PANTHER" id="PTHR30469">
    <property type="entry name" value="MULTIDRUG RESISTANCE PROTEIN MDTA"/>
    <property type="match status" value="1"/>
</dbReference>
<feature type="region of interest" description="Disordered" evidence="1">
    <location>
        <begin position="122"/>
        <end position="141"/>
    </location>
</feature>
<gene>
    <name evidence="3" type="ordered locus">XALc_1775</name>
</gene>
<dbReference type="AlphaFoldDB" id="D2UE71"/>
<evidence type="ECO:0000313" key="4">
    <source>
        <dbReference type="Proteomes" id="UP000001890"/>
    </source>
</evidence>
<dbReference type="RefSeq" id="WP_012916269.1">
    <property type="nucleotide sequence ID" value="NC_013722.1"/>
</dbReference>
<evidence type="ECO:0000256" key="1">
    <source>
        <dbReference type="SAM" id="MobiDB-lite"/>
    </source>
</evidence>
<dbReference type="GO" id="GO:0015562">
    <property type="term" value="F:efflux transmembrane transporter activity"/>
    <property type="evidence" value="ECO:0007669"/>
    <property type="project" value="TreeGrafter"/>
</dbReference>
<dbReference type="eggNOG" id="COG0845">
    <property type="taxonomic scope" value="Bacteria"/>
</dbReference>
<dbReference type="SUPFAM" id="SSF111369">
    <property type="entry name" value="HlyD-like secretion proteins"/>
    <property type="match status" value="1"/>
</dbReference>
<evidence type="ECO:0000313" key="3">
    <source>
        <dbReference type="EMBL" id="CBA16269.1"/>
    </source>
</evidence>
<dbReference type="GeneID" id="57877084"/>
<dbReference type="Proteomes" id="UP000001890">
    <property type="component" value="Chromosome"/>
</dbReference>
<reference evidence="3 4" key="1">
    <citation type="journal article" date="2009" name="BMC Genomics">
        <title>The complete genome sequence of Xanthomonas albilineans provides new insights into the reductive genome evolution of the xylem-limited Xanthomonadaceae.</title>
        <authorList>
            <person name="Pieretti I."/>
            <person name="Royer M."/>
            <person name="Barbe V."/>
            <person name="Carrere S."/>
            <person name="Koebnik R."/>
            <person name="Cociancich S."/>
            <person name="Couloux A."/>
            <person name="Darrasse A."/>
            <person name="Gouzy J."/>
            <person name="Jacques M.A."/>
            <person name="Lauber E."/>
            <person name="Manceau C."/>
            <person name="Mangenot S."/>
            <person name="Poussier S."/>
            <person name="Segurens B."/>
            <person name="Szurek B."/>
            <person name="Verdier V."/>
            <person name="Arlat M."/>
            <person name="Rott P."/>
        </authorList>
    </citation>
    <scope>NUCLEOTIDE SEQUENCE [LARGE SCALE GENOMIC DNA]</scope>
    <source>
        <strain evidence="4">GPE PC73 / CFBP 7063</strain>
    </source>
</reference>
<dbReference type="Gene3D" id="2.40.50.100">
    <property type="match status" value="1"/>
</dbReference>
<dbReference type="Gene3D" id="2.40.30.170">
    <property type="match status" value="1"/>
</dbReference>
<feature type="signal peptide" evidence="2">
    <location>
        <begin position="1"/>
        <end position="23"/>
    </location>
</feature>
<name>D2UE71_XANAP</name>
<feature type="chain" id="PRO_5003037567" evidence="2">
    <location>
        <begin position="24"/>
        <end position="302"/>
    </location>
</feature>
<dbReference type="PATRIC" id="fig|29447.3.peg.1735"/>
<evidence type="ECO:0000256" key="2">
    <source>
        <dbReference type="SAM" id="SignalP"/>
    </source>
</evidence>
<dbReference type="PANTHER" id="PTHR30469:SF15">
    <property type="entry name" value="HLYD FAMILY OF SECRETION PROTEINS"/>
    <property type="match status" value="1"/>
</dbReference>
<dbReference type="OrthoDB" id="8794034at2"/>
<dbReference type="GO" id="GO:1990281">
    <property type="term" value="C:efflux pump complex"/>
    <property type="evidence" value="ECO:0007669"/>
    <property type="project" value="TreeGrafter"/>
</dbReference>
<proteinExistence type="predicted"/>
<keyword evidence="2" id="KW-0732">Signal</keyword>
<sequence>MKAFAIAPLLSLLLVACAPSDRAPTTTSASASQPTYLAVARGRIDVEGGVLKLGLPVTAPLREVAVHEGDAVQRGALLVAADDRAAAVELDIARTHAQAAATHLRQLQQRLAHVQQRQRRLAEAARLGAGDEQSADDASDAVQSLDDELQNARSDAALADAQVRAAELQRAQYQLYAPVAGRVLQLSAAVGARSEANTPLLTLLPDAPRLVRAELNESYAGSVAPGMNAEVISDDGRQTILGEAVVRWLAPAYGSTQLHDDTAPSGNDRSVACVLAFTRPSTLRLGQRVLVRFRNPATAQRH</sequence>
<dbReference type="KEGG" id="xal:XALC_1775"/>
<protein>
    <submittedName>
        <fullName evidence="3">Putative secretion_protein_hlyd_single_hybrid_motif</fullName>
    </submittedName>
</protein>
<dbReference type="STRING" id="380358.XALC_1775"/>
<accession>D2UE71</accession>
<organism evidence="3 4">
    <name type="scientific">Xanthomonas albilineans (strain GPE PC73 / CFBP 7063)</name>
    <dbReference type="NCBI Taxonomy" id="380358"/>
    <lineage>
        <taxon>Bacteria</taxon>
        <taxon>Pseudomonadati</taxon>
        <taxon>Pseudomonadota</taxon>
        <taxon>Gammaproteobacteria</taxon>
        <taxon>Lysobacterales</taxon>
        <taxon>Lysobacteraceae</taxon>
        <taxon>Xanthomonas</taxon>
    </lineage>
</organism>
<dbReference type="PROSITE" id="PS51257">
    <property type="entry name" value="PROKAR_LIPOPROTEIN"/>
    <property type="match status" value="1"/>
</dbReference>
<dbReference type="EMBL" id="FP565176">
    <property type="protein sequence ID" value="CBA16269.1"/>
    <property type="molecule type" value="Genomic_DNA"/>
</dbReference>
<dbReference type="Gene3D" id="1.10.287.470">
    <property type="entry name" value="Helix hairpin bin"/>
    <property type="match status" value="1"/>
</dbReference>
<keyword evidence="4" id="KW-1185">Reference proteome</keyword>